<dbReference type="SUPFAM" id="SSF52540">
    <property type="entry name" value="P-loop containing nucleoside triphosphate hydrolases"/>
    <property type="match status" value="1"/>
</dbReference>
<dbReference type="GO" id="GO:0005524">
    <property type="term" value="F:ATP binding"/>
    <property type="evidence" value="ECO:0007669"/>
    <property type="project" value="UniProtKB-KW"/>
</dbReference>
<feature type="domain" description="DNA2/NAM7 helicase-like C-terminal" evidence="6">
    <location>
        <begin position="648"/>
        <end position="846"/>
    </location>
</feature>
<dbReference type="Pfam" id="PF20073">
    <property type="entry name" value="DUF6469"/>
    <property type="match status" value="1"/>
</dbReference>
<evidence type="ECO:0000256" key="1">
    <source>
        <dbReference type="ARBA" id="ARBA00022741"/>
    </source>
</evidence>
<dbReference type="PANTHER" id="PTHR10887:SF522">
    <property type="entry name" value="P-LOOP CONTAINING NUCLEOSIDE TRIPHOSPHATE HYDROLASES SUPERFAMILY PROTEIN"/>
    <property type="match status" value="1"/>
</dbReference>
<dbReference type="GO" id="GO:0004386">
    <property type="term" value="F:helicase activity"/>
    <property type="evidence" value="ECO:0007669"/>
    <property type="project" value="UniProtKB-KW"/>
</dbReference>
<dbReference type="FunFam" id="3.40.50.300:FF:000326">
    <property type="entry name" value="P-loop containing nucleoside triphosphate hydrolase"/>
    <property type="match status" value="1"/>
</dbReference>
<evidence type="ECO:0000256" key="3">
    <source>
        <dbReference type="ARBA" id="ARBA00022806"/>
    </source>
</evidence>
<dbReference type="InterPro" id="IPR045529">
    <property type="entry name" value="DUF6469"/>
</dbReference>
<keyword evidence="3" id="KW-0347">Helicase</keyword>
<evidence type="ECO:0000256" key="2">
    <source>
        <dbReference type="ARBA" id="ARBA00022801"/>
    </source>
</evidence>
<keyword evidence="1" id="KW-0547">Nucleotide-binding</keyword>
<name>A0AAQ3RJ94_VIGMU</name>
<dbReference type="Pfam" id="PF13087">
    <property type="entry name" value="AAA_12"/>
    <property type="match status" value="1"/>
</dbReference>
<organism evidence="9 10">
    <name type="scientific">Vigna mungo</name>
    <name type="common">Black gram</name>
    <name type="synonym">Phaseolus mungo</name>
    <dbReference type="NCBI Taxonomy" id="3915"/>
    <lineage>
        <taxon>Eukaryota</taxon>
        <taxon>Viridiplantae</taxon>
        <taxon>Streptophyta</taxon>
        <taxon>Embryophyta</taxon>
        <taxon>Tracheophyta</taxon>
        <taxon>Spermatophyta</taxon>
        <taxon>Magnoliopsida</taxon>
        <taxon>eudicotyledons</taxon>
        <taxon>Gunneridae</taxon>
        <taxon>Pentapetalae</taxon>
        <taxon>rosids</taxon>
        <taxon>fabids</taxon>
        <taxon>Fabales</taxon>
        <taxon>Fabaceae</taxon>
        <taxon>Papilionoideae</taxon>
        <taxon>50 kb inversion clade</taxon>
        <taxon>NPAAA clade</taxon>
        <taxon>indigoferoid/millettioid clade</taxon>
        <taxon>Phaseoleae</taxon>
        <taxon>Vigna</taxon>
    </lineage>
</organism>
<evidence type="ECO:0000259" key="7">
    <source>
        <dbReference type="Pfam" id="PF20073"/>
    </source>
</evidence>
<gene>
    <name evidence="8" type="ORF">V8G54_032540</name>
    <name evidence="9" type="ORF">V8G54_033751</name>
</gene>
<dbReference type="EMBL" id="CP144691">
    <property type="protein sequence ID" value="WVY94663.1"/>
    <property type="molecule type" value="Genomic_DNA"/>
</dbReference>
<keyword evidence="2" id="KW-0378">Hydrolase</keyword>
<dbReference type="InterPro" id="IPR027417">
    <property type="entry name" value="P-loop_NTPase"/>
</dbReference>
<reference evidence="9" key="2">
    <citation type="submission" date="2024-01" db="EMBL/GenBank/DDBJ databases">
        <authorList>
            <person name="Junaid A."/>
            <person name="Bhatia S."/>
        </authorList>
    </citation>
    <scope>NUCLEOTIDE SEQUENCE</scope>
    <source>
        <strain evidence="9">Urdbean</strain>
        <tissue evidence="9">Leaf</tissue>
    </source>
</reference>
<dbReference type="GO" id="GO:0005694">
    <property type="term" value="C:chromosome"/>
    <property type="evidence" value="ECO:0007669"/>
    <property type="project" value="UniProtKB-ARBA"/>
</dbReference>
<feature type="domain" description="DUF6469" evidence="7">
    <location>
        <begin position="97"/>
        <end position="214"/>
    </location>
</feature>
<reference evidence="9 10" key="1">
    <citation type="journal article" date="2023" name="Life. Sci Alliance">
        <title>Evolutionary insights into 3D genome organization and epigenetic landscape of Vigna mungo.</title>
        <authorList>
            <person name="Junaid A."/>
            <person name="Singh B."/>
            <person name="Bhatia S."/>
        </authorList>
    </citation>
    <scope>NUCLEOTIDE SEQUENCE [LARGE SCALE GENOMIC DNA]</scope>
    <source>
        <strain evidence="9">Urdbean</strain>
    </source>
</reference>
<dbReference type="Gene3D" id="3.40.50.300">
    <property type="entry name" value="P-loop containing nucleotide triphosphate hydrolases"/>
    <property type="match status" value="2"/>
</dbReference>
<evidence type="ECO:0008006" key="11">
    <source>
        <dbReference type="Google" id="ProtNLM"/>
    </source>
</evidence>
<evidence type="ECO:0000259" key="6">
    <source>
        <dbReference type="Pfam" id="PF13087"/>
    </source>
</evidence>
<evidence type="ECO:0000259" key="5">
    <source>
        <dbReference type="Pfam" id="PF13086"/>
    </source>
</evidence>
<dbReference type="EMBL" id="CP144691">
    <property type="protein sequence ID" value="WVY93452.1"/>
    <property type="molecule type" value="Genomic_DNA"/>
</dbReference>
<dbReference type="AlphaFoldDB" id="A0AAQ3RJ94"/>
<accession>A0AAQ3RJ94</accession>
<dbReference type="Pfam" id="PF13086">
    <property type="entry name" value="AAA_11"/>
    <property type="match status" value="2"/>
</dbReference>
<dbReference type="Proteomes" id="UP001374535">
    <property type="component" value="Chromosome 10"/>
</dbReference>
<dbReference type="CDD" id="cd18808">
    <property type="entry name" value="SF1_C_Upf1"/>
    <property type="match status" value="1"/>
</dbReference>
<feature type="domain" description="DNA2/NAM7 helicase helicase" evidence="5">
    <location>
        <begin position="564"/>
        <end position="641"/>
    </location>
</feature>
<sequence>MMERSCSAIEDGLDLLETVFSWTVKDVLNENLCKHKVRKIPQTFLSITDYLNSFIPSLVEETRSDLSSSLKCVSKAPFCEISSVELERSRSFITTKNLFYQIAVNRTSSDEDGKYEPEVGDLIAFTNFKPKHVDDLNRSKRSYHIGYVHGIKETIGRISILSSKSFDMDIQFSLTSSSAPKLYAKSSKNAQKLYAFCLLNLTTNVRIWKALKLQMEGSSLSMMRKVLQADSKNGEICRLCFSGEKDSATCSKVKNIVLTQNLNESQKDAVLNCVTSRECQHNDTVKLIWGPPGTGKTKTVASLLFSLLELKVRTLTCAPTNTAVLEVAARLHNLVKESLECDIGFGDIVVFGNKSRMKVDCYRGLSDIFLDYRVDNLLKCSGWKHSLESMIQLLEYPEEQYDSYKREEENSVKSLEEFAMQKYFSEKNDDPLTLELLKDFTSITEQYLLYKDEKKKSIKTLDQFFIERFRSNTEQIEKTLGTLRMHLPTSLVPLAEIKKIPIALDLLRSLENSLCKAKLKQTSGGCEEGGSIVDFLRRLSIKKEECLIILRSLSQTILLPNIRDKYEMAKFCLMRARLIFCTASSSTKLFEDGITPVEFLVIDEAAQLKECESTIPLQLPGLHHVILIGDERQLPAVVKSQVSEEAEYGRSLFERLVSLGYKKHLLNVQYRMHPSISLFPNKEFYEEQLSDAPFVREIDYNRRFLEGKMYASYSFINIAKGKEQKPGRGHGWKNMAEAAAVCKIIESLENEFLRSKKKVSIGIISPYNGQVSEIQERIKHQNLVSDPNFSVSVRSVDGFQGGEEDIIIISTVRSNGNGNIGFLDNRQRANVALTRARHCLWILGNEKTLSSSDSLWRNLVNDAKERECFHKADDDKKLAMAIECETLLIELLDESETPFKKLSLGGPSRTTATTFRLQRVFQGQAKGTKVVKNGTLQTEPRNNQYD</sequence>
<dbReference type="InterPro" id="IPR041677">
    <property type="entry name" value="DNA2/NAM7_AAA_11"/>
</dbReference>
<dbReference type="InterPro" id="IPR041679">
    <property type="entry name" value="DNA2/NAM7-like_C"/>
</dbReference>
<keyword evidence="4" id="KW-0067">ATP-binding</keyword>
<evidence type="ECO:0000256" key="4">
    <source>
        <dbReference type="ARBA" id="ARBA00022840"/>
    </source>
</evidence>
<protein>
    <recommendedName>
        <fullName evidence="11">Helicase MAGATAMA 3</fullName>
    </recommendedName>
</protein>
<dbReference type="GO" id="GO:0016787">
    <property type="term" value="F:hydrolase activity"/>
    <property type="evidence" value="ECO:0007669"/>
    <property type="project" value="UniProtKB-KW"/>
</dbReference>
<dbReference type="InterPro" id="IPR047187">
    <property type="entry name" value="SF1_C_Upf1"/>
</dbReference>
<feature type="domain" description="DNA2/NAM7 helicase helicase" evidence="5">
    <location>
        <begin position="261"/>
        <end position="460"/>
    </location>
</feature>
<evidence type="ECO:0000313" key="9">
    <source>
        <dbReference type="EMBL" id="WVY94663.1"/>
    </source>
</evidence>
<evidence type="ECO:0000313" key="8">
    <source>
        <dbReference type="EMBL" id="WVY93452.1"/>
    </source>
</evidence>
<evidence type="ECO:0000313" key="10">
    <source>
        <dbReference type="Proteomes" id="UP001374535"/>
    </source>
</evidence>
<keyword evidence="10" id="KW-1185">Reference proteome</keyword>
<proteinExistence type="predicted"/>
<dbReference type="InterPro" id="IPR045055">
    <property type="entry name" value="DNA2/NAM7-like"/>
</dbReference>
<dbReference type="PANTHER" id="PTHR10887">
    <property type="entry name" value="DNA2/NAM7 HELICASE FAMILY"/>
    <property type="match status" value="1"/>
</dbReference>